<evidence type="ECO:0000313" key="8">
    <source>
        <dbReference type="Proteomes" id="UP000595437"/>
    </source>
</evidence>
<organism evidence="7 8">
    <name type="scientific">Caligus rogercresseyi</name>
    <name type="common">Sea louse</name>
    <dbReference type="NCBI Taxonomy" id="217165"/>
    <lineage>
        <taxon>Eukaryota</taxon>
        <taxon>Metazoa</taxon>
        <taxon>Ecdysozoa</taxon>
        <taxon>Arthropoda</taxon>
        <taxon>Crustacea</taxon>
        <taxon>Multicrustacea</taxon>
        <taxon>Hexanauplia</taxon>
        <taxon>Copepoda</taxon>
        <taxon>Siphonostomatoida</taxon>
        <taxon>Caligidae</taxon>
        <taxon>Caligus</taxon>
    </lineage>
</organism>
<accession>A0A7T8KEY4</accession>
<keyword evidence="8" id="KW-1185">Reference proteome</keyword>
<gene>
    <name evidence="7" type="ORF">FKW44_007597</name>
</gene>
<evidence type="ECO:0000256" key="5">
    <source>
        <dbReference type="SAM" id="Phobius"/>
    </source>
</evidence>
<feature type="non-terminal residue" evidence="7">
    <location>
        <position position="229"/>
    </location>
</feature>
<keyword evidence="4 5" id="KW-0472">Membrane</keyword>
<dbReference type="GO" id="GO:0005452">
    <property type="term" value="F:solute:inorganic anion antiporter activity"/>
    <property type="evidence" value="ECO:0007669"/>
    <property type="project" value="InterPro"/>
</dbReference>
<evidence type="ECO:0000256" key="4">
    <source>
        <dbReference type="ARBA" id="ARBA00023136"/>
    </source>
</evidence>
<evidence type="ECO:0000256" key="2">
    <source>
        <dbReference type="ARBA" id="ARBA00022692"/>
    </source>
</evidence>
<feature type="transmembrane region" description="Helical" evidence="5">
    <location>
        <begin position="39"/>
        <end position="62"/>
    </location>
</feature>
<dbReference type="OrthoDB" id="1735926at2759"/>
<keyword evidence="2 5" id="KW-0812">Transmembrane</keyword>
<feature type="domain" description="Bicarbonate transporter-like transmembrane" evidence="6">
    <location>
        <begin position="2"/>
        <end position="218"/>
    </location>
</feature>
<name>A0A7T8KEY4_CALRO</name>
<evidence type="ECO:0000259" key="6">
    <source>
        <dbReference type="Pfam" id="PF00955"/>
    </source>
</evidence>
<dbReference type="EMBL" id="CP045894">
    <property type="protein sequence ID" value="QQP54685.1"/>
    <property type="molecule type" value="Genomic_DNA"/>
</dbReference>
<dbReference type="Proteomes" id="UP000595437">
    <property type="component" value="Chromosome 5"/>
</dbReference>
<evidence type="ECO:0000313" key="7">
    <source>
        <dbReference type="EMBL" id="QQP54685.1"/>
    </source>
</evidence>
<dbReference type="GO" id="GO:0008510">
    <property type="term" value="F:sodium:bicarbonate symporter activity"/>
    <property type="evidence" value="ECO:0007669"/>
    <property type="project" value="TreeGrafter"/>
</dbReference>
<feature type="transmembrane region" description="Helical" evidence="5">
    <location>
        <begin position="111"/>
        <end position="133"/>
    </location>
</feature>
<keyword evidence="3 5" id="KW-1133">Transmembrane helix</keyword>
<dbReference type="GO" id="GO:0005886">
    <property type="term" value="C:plasma membrane"/>
    <property type="evidence" value="ECO:0007669"/>
    <property type="project" value="TreeGrafter"/>
</dbReference>
<dbReference type="Pfam" id="PF00955">
    <property type="entry name" value="HCO3_cotransp"/>
    <property type="match status" value="1"/>
</dbReference>
<feature type="transmembrane region" description="Helical" evidence="5">
    <location>
        <begin position="6"/>
        <end position="27"/>
    </location>
</feature>
<dbReference type="AlphaFoldDB" id="A0A7T8KEY4"/>
<dbReference type="PRINTS" id="PR01231">
    <property type="entry name" value="HCO3TRNSPORT"/>
</dbReference>
<protein>
    <submittedName>
        <fullName evidence="7">Anion exchange protein</fullName>
    </submittedName>
</protein>
<dbReference type="InterPro" id="IPR011531">
    <property type="entry name" value="HCO3_transpt-like_TM_dom"/>
</dbReference>
<dbReference type="PANTHER" id="PTHR11453:SF36">
    <property type="entry name" value="ANION EXCHANGE PROTEIN"/>
    <property type="match status" value="1"/>
</dbReference>
<comment type="subcellular location">
    <subcellularLocation>
        <location evidence="1">Membrane</location>
        <topology evidence="1">Multi-pass membrane protein</topology>
    </subcellularLocation>
</comment>
<dbReference type="GO" id="GO:0051453">
    <property type="term" value="P:regulation of intracellular pH"/>
    <property type="evidence" value="ECO:0007669"/>
    <property type="project" value="TreeGrafter"/>
</dbReference>
<feature type="transmembrane region" description="Helical" evidence="5">
    <location>
        <begin position="186"/>
        <end position="206"/>
    </location>
</feature>
<evidence type="ECO:0000256" key="1">
    <source>
        <dbReference type="ARBA" id="ARBA00004141"/>
    </source>
</evidence>
<dbReference type="GO" id="GO:0006820">
    <property type="term" value="P:monoatomic anion transport"/>
    <property type="evidence" value="ECO:0007669"/>
    <property type="project" value="InterPro"/>
</dbReference>
<evidence type="ECO:0000256" key="3">
    <source>
        <dbReference type="ARBA" id="ARBA00022989"/>
    </source>
</evidence>
<sequence>VFLAPVLALLATILIFMDQQITAVIINRKDNKLMKGCGYHLDLFVLAFLIVILSLFGLPWFVAATVESRNHLCLYQGNPRNLLLGETKVLGDKRAKSDHHYDRATHRSLHFITPVLALIPMPILYGVFLFMGVRSLGGLQFFDRLLLFLVPLKYQPDYIFLKYVPLKRLASLVGLWLIKSFPDTSIAFPVMLVLICLIRFVCGWIFSRRELRVLDDLLPGKSIVKRGAR</sequence>
<dbReference type="PANTHER" id="PTHR11453">
    <property type="entry name" value="ANION EXCHANGE PROTEIN"/>
    <property type="match status" value="1"/>
</dbReference>
<proteinExistence type="predicted"/>
<reference evidence="8" key="1">
    <citation type="submission" date="2021-01" db="EMBL/GenBank/DDBJ databases">
        <title>Caligus Genome Assembly.</title>
        <authorList>
            <person name="Gallardo-Escarate C."/>
        </authorList>
    </citation>
    <scope>NUCLEOTIDE SEQUENCE [LARGE SCALE GENOMIC DNA]</scope>
</reference>
<dbReference type="InterPro" id="IPR003020">
    <property type="entry name" value="HCO3_transpt_euk"/>
</dbReference>
<feature type="non-terminal residue" evidence="7">
    <location>
        <position position="1"/>
    </location>
</feature>